<evidence type="ECO:0000256" key="10">
    <source>
        <dbReference type="ARBA" id="ARBA00022723"/>
    </source>
</evidence>
<evidence type="ECO:0000256" key="3">
    <source>
        <dbReference type="ARBA" id="ARBA00009196"/>
    </source>
</evidence>
<keyword evidence="8" id="KW-0723">Serine/threonine-protein kinase</keyword>
<dbReference type="GO" id="GO:0016787">
    <property type="term" value="F:hydrolase activity"/>
    <property type="evidence" value="ECO:0007669"/>
    <property type="project" value="UniProtKB-KW"/>
</dbReference>
<dbReference type="CDD" id="cd23705">
    <property type="entry name" value="Flattop"/>
    <property type="match status" value="1"/>
</dbReference>
<dbReference type="Gene3D" id="3.30.200.20">
    <property type="entry name" value="Phosphorylase Kinase, domain 1"/>
    <property type="match status" value="1"/>
</dbReference>
<feature type="compositionally biased region" description="Basic and acidic residues" evidence="23">
    <location>
        <begin position="928"/>
        <end position="943"/>
    </location>
</feature>
<comment type="catalytic activity">
    <reaction evidence="18">
        <text>ATP + H2O = ADP + phosphate + H(+)</text>
        <dbReference type="Rhea" id="RHEA:13065"/>
        <dbReference type="ChEBI" id="CHEBI:15377"/>
        <dbReference type="ChEBI" id="CHEBI:15378"/>
        <dbReference type="ChEBI" id="CHEBI:30616"/>
        <dbReference type="ChEBI" id="CHEBI:43474"/>
        <dbReference type="ChEBI" id="CHEBI:456216"/>
    </reaction>
</comment>
<dbReference type="GO" id="GO:0042254">
    <property type="term" value="P:ribosome biogenesis"/>
    <property type="evidence" value="ECO:0007669"/>
    <property type="project" value="UniProtKB-KW"/>
</dbReference>
<feature type="domain" description="RIO kinase" evidence="24">
    <location>
        <begin position="102"/>
        <end position="338"/>
    </location>
</feature>
<dbReference type="CDD" id="cd05147">
    <property type="entry name" value="RIO1_euk"/>
    <property type="match status" value="1"/>
</dbReference>
<dbReference type="SMART" id="SM00090">
    <property type="entry name" value="RIO"/>
    <property type="match status" value="1"/>
</dbReference>
<evidence type="ECO:0000256" key="5">
    <source>
        <dbReference type="ARBA" id="ARBA00016038"/>
    </source>
</evidence>
<evidence type="ECO:0000256" key="8">
    <source>
        <dbReference type="ARBA" id="ARBA00022527"/>
    </source>
</evidence>
<evidence type="ECO:0000313" key="26">
    <source>
        <dbReference type="Proteomes" id="UP001162156"/>
    </source>
</evidence>
<comment type="caution">
    <text evidence="25">The sequence shown here is derived from an EMBL/GenBank/DDBJ whole genome shotgun (WGS) entry which is preliminary data.</text>
</comment>
<dbReference type="GO" id="GO:0005737">
    <property type="term" value="C:cytoplasm"/>
    <property type="evidence" value="ECO:0007669"/>
    <property type="project" value="UniProtKB-SubCell"/>
</dbReference>
<feature type="compositionally biased region" description="Acidic residues" evidence="23">
    <location>
        <begin position="512"/>
        <end position="526"/>
    </location>
</feature>
<dbReference type="InterPro" id="IPR000687">
    <property type="entry name" value="RIO_kinase"/>
</dbReference>
<protein>
    <recommendedName>
        <fullName evidence="5">Serine/threonine-protein kinase RIO1</fullName>
        <ecNumber evidence="4">2.7.11.1</ecNumber>
    </recommendedName>
    <alternativeName>
        <fullName evidence="22">RIO kinase 1</fullName>
    </alternativeName>
    <alternativeName>
        <fullName evidence="21">Serine/threonine-protein kinase rio1</fullName>
    </alternativeName>
</protein>
<evidence type="ECO:0000313" key="25">
    <source>
        <dbReference type="EMBL" id="KAJ8932353.1"/>
    </source>
</evidence>
<comment type="similarity">
    <text evidence="3">Belongs to the protein kinase superfamily. RIO-type Ser/Thr kinase family.</text>
</comment>
<dbReference type="FunFam" id="3.30.200.20:FF:000148">
    <property type="entry name" value="Serine/threonine-protein kinase RIO1"/>
    <property type="match status" value="1"/>
</dbReference>
<comment type="catalytic activity">
    <reaction evidence="16">
        <text>L-threonyl-[protein] + ATP = O-phospho-L-threonyl-[protein] + ADP + H(+)</text>
        <dbReference type="Rhea" id="RHEA:46608"/>
        <dbReference type="Rhea" id="RHEA-COMP:11060"/>
        <dbReference type="Rhea" id="RHEA-COMP:11605"/>
        <dbReference type="ChEBI" id="CHEBI:15378"/>
        <dbReference type="ChEBI" id="CHEBI:30013"/>
        <dbReference type="ChEBI" id="CHEBI:30616"/>
        <dbReference type="ChEBI" id="CHEBI:61977"/>
        <dbReference type="ChEBI" id="CHEBI:456216"/>
        <dbReference type="EC" id="2.7.11.1"/>
    </reaction>
</comment>
<evidence type="ECO:0000256" key="19">
    <source>
        <dbReference type="ARBA" id="ARBA00057025"/>
    </source>
</evidence>
<dbReference type="Pfam" id="PF01163">
    <property type="entry name" value="RIO1"/>
    <property type="match status" value="1"/>
</dbReference>
<evidence type="ECO:0000256" key="20">
    <source>
        <dbReference type="ARBA" id="ARBA00063876"/>
    </source>
</evidence>
<feature type="region of interest" description="Disordered" evidence="23">
    <location>
        <begin position="889"/>
        <end position="995"/>
    </location>
</feature>
<feature type="compositionally biased region" description="Basic and acidic residues" evidence="23">
    <location>
        <begin position="985"/>
        <end position="994"/>
    </location>
</feature>
<evidence type="ECO:0000256" key="18">
    <source>
        <dbReference type="ARBA" id="ARBA00049360"/>
    </source>
</evidence>
<evidence type="ECO:0000256" key="23">
    <source>
        <dbReference type="SAM" id="MobiDB-lite"/>
    </source>
</evidence>
<sequence>MATETDKKITDEELFCDVDDLTRFEDLNITDEDIERDEEDYSDYADDYDEEYDYGLTRSQHTNQQQISNKKSMMSVPFHTILQTFCLKTKNVGESDRIRTKDKHDRATAEQVMDPKTRMILFKLLNRNIITEINGCISTGKEANVYHASSKTGQDYAIKIYKTSILIFKDRDRYVSGEFRFRHGYCKHNPRKMVRTWAEKEMRNLVRMHSNGLNVPEPILLRSHVLLMSFIGKDGWPAPKLKDVELSQSKARVIYRDVVVIMWKLYNRCKLVHADLSEFNMLYQNGQVYIIDVSQSVEHDHPHSLEFLRKDCINITEYFKKKDVATMGIKELFDFITDPSINEENMEHCLDVLAERAAEKPEVTSSELADDILLRYLMSKAQCICISISCTCAILSTTGATGAEQKIHEIPSALKRSIAMATVTLRGLVIFEYKLHKWELNKERMIVEEEVFKQAYIPKRLTEVIDFERDINQAKSGIANDLVYKTLVGLKSDLSGTMQQPEILQDSIKEEESGDETIEAESSSEDGESKFQDSSRPRHETLDEKKARKKAFETAFKPKVLKNWEVPKLNCGRPRIRTGKTKIVANDRGHLLPEIKKSQSNPWGEYVGTWRLPKKIDRTTGKQETNKENIDDNIKAVPYVPGDLTEEHHRPPSYDELAADRFSDKIKETRKGFPSMKDDFSRPLPEPEHDLSEEVDNFYELHKQMVKEEYRPNRRTRESKKEGLLSPILAAISNFNLAKKLHKVNLEHHPLPDTITDSMYRKMQMQRQDKEPGLVLEDKNFAAGVGYKGYPGYGPTKCTKLKVYRPKTCGDIKHVKDDDSIGSFDKKWRFIRQAKVTPMDLAICWDLTPENPQDEPKRTTHIDEEEVEHNCDGVHGCAPLFEHGAKDGNEKDFFFDRPKTSGPRSRDSVKSEESSSKKRAKSANNLNDLDKHSIHSKESETNSKLRAKSAYNLKEIDKHSTKSKESSESSTTKNKFHQSTPNLSEGDKCSEKNCPRKLYKQPNRRLCVACELKNMSMKDKRPKSEYKMAFKAGIPQKNSCKSAIKLAFDGRVNKDGTWHLFFSHCRCPTQVQAFVIILSGIPDMGGGEIKLTFSEILYFPLEANVNIANVWILLRMKENIVDMHLTPLSMQISQFSAKCCLPPLST</sequence>
<keyword evidence="10" id="KW-0479">Metal-binding</keyword>
<dbReference type="Gene3D" id="1.10.510.10">
    <property type="entry name" value="Transferase(Phosphotransferase) domain 1"/>
    <property type="match status" value="1"/>
</dbReference>
<evidence type="ECO:0000256" key="22">
    <source>
        <dbReference type="ARBA" id="ARBA00076008"/>
    </source>
</evidence>
<dbReference type="InterPro" id="IPR018934">
    <property type="entry name" value="RIO_dom"/>
</dbReference>
<dbReference type="SUPFAM" id="SSF56112">
    <property type="entry name" value="Protein kinase-like (PK-like)"/>
    <property type="match status" value="1"/>
</dbReference>
<keyword evidence="6" id="KW-0963">Cytoplasm</keyword>
<keyword evidence="15" id="KW-0460">Magnesium</keyword>
<keyword evidence="26" id="KW-1185">Reference proteome</keyword>
<dbReference type="PANTHER" id="PTHR45723">
    <property type="entry name" value="SERINE/THREONINE-PROTEIN KINASE RIO1"/>
    <property type="match status" value="1"/>
</dbReference>
<keyword evidence="13" id="KW-0378">Hydrolase</keyword>
<evidence type="ECO:0000256" key="15">
    <source>
        <dbReference type="ARBA" id="ARBA00022842"/>
    </source>
</evidence>
<comment type="function">
    <text evidence="19">Involved in the final steps of cytoplasmic maturation of the 40S ribosomal subunit. Involved in processing of 18S-E pre-rRNA to the mature 18S rRNA. Required for the recycling of NOB1 and PNO1 from the late 40S precursor. The association with the very late 40S subunit intermediate may involve a translation-like checkpoint point cycle preceeding the binding to the 60S ribosomal subunit. Despite the protein kinase domain is proposed to act predominantly as an ATPase. The catalytic activity regulates its dynamic association with the 40S subunit. In addition to its role in ribosomal biogenesis acts as an adapter protein by recruiting NCL/nucleolin the to PRMT5 complex for its symmetrical methylation.</text>
</comment>
<accession>A0AAV8X101</accession>
<feature type="region of interest" description="Disordered" evidence="23">
    <location>
        <begin position="499"/>
        <end position="549"/>
    </location>
</feature>
<dbReference type="GO" id="GO:0004674">
    <property type="term" value="F:protein serine/threonine kinase activity"/>
    <property type="evidence" value="ECO:0007669"/>
    <property type="project" value="UniProtKB-KW"/>
</dbReference>
<dbReference type="PROSITE" id="PS01245">
    <property type="entry name" value="RIO1"/>
    <property type="match status" value="1"/>
</dbReference>
<keyword evidence="11" id="KW-0547">Nucleotide-binding</keyword>
<feature type="compositionally biased region" description="Basic and acidic residues" evidence="23">
    <location>
        <begin position="889"/>
        <end position="916"/>
    </location>
</feature>
<dbReference type="InterPro" id="IPR051272">
    <property type="entry name" value="RIO-type_Ser/Thr_kinase"/>
</dbReference>
<evidence type="ECO:0000256" key="1">
    <source>
        <dbReference type="ARBA" id="ARBA00001946"/>
    </source>
</evidence>
<evidence type="ECO:0000256" key="7">
    <source>
        <dbReference type="ARBA" id="ARBA00022517"/>
    </source>
</evidence>
<evidence type="ECO:0000256" key="2">
    <source>
        <dbReference type="ARBA" id="ARBA00004496"/>
    </source>
</evidence>
<reference evidence="25" key="1">
    <citation type="journal article" date="2023" name="Insect Mol. Biol.">
        <title>Genome sequencing provides insights into the evolution of gene families encoding plant cell wall-degrading enzymes in longhorned beetles.</title>
        <authorList>
            <person name="Shin N.R."/>
            <person name="Okamura Y."/>
            <person name="Kirsch R."/>
            <person name="Pauchet Y."/>
        </authorList>
    </citation>
    <scope>NUCLEOTIDE SEQUENCE</scope>
    <source>
        <strain evidence="25">RBIC_L_NR</strain>
    </source>
</reference>
<dbReference type="InterPro" id="IPR011009">
    <property type="entry name" value="Kinase-like_dom_sf"/>
</dbReference>
<keyword evidence="9" id="KW-0808">Transferase</keyword>
<comment type="catalytic activity">
    <reaction evidence="17">
        <text>L-seryl-[protein] + ATP = O-phospho-L-seryl-[protein] + ADP + H(+)</text>
        <dbReference type="Rhea" id="RHEA:17989"/>
        <dbReference type="Rhea" id="RHEA-COMP:9863"/>
        <dbReference type="Rhea" id="RHEA-COMP:11604"/>
        <dbReference type="ChEBI" id="CHEBI:15378"/>
        <dbReference type="ChEBI" id="CHEBI:29999"/>
        <dbReference type="ChEBI" id="CHEBI:30616"/>
        <dbReference type="ChEBI" id="CHEBI:83421"/>
        <dbReference type="ChEBI" id="CHEBI:456216"/>
        <dbReference type="EC" id="2.7.11.1"/>
    </reaction>
</comment>
<evidence type="ECO:0000256" key="6">
    <source>
        <dbReference type="ARBA" id="ARBA00022490"/>
    </source>
</evidence>
<comment type="subunit">
    <text evidence="20">Associates with the precursor of the 40S ribosome subunit. Interacts (via its N-terminus) with PRMT5 (via its N-terminus). Interacts with WDR77. Found in a PRMT5 complex composed of PRMT5, WDR77 and RIOK1. Interacts (via its C-terminus) with NCL; this interaction targets NCL for PRTM5 methylation.</text>
</comment>
<name>A0AAV8X101_9CUCU</name>
<dbReference type="EMBL" id="JANEYF010004054">
    <property type="protein sequence ID" value="KAJ8932353.1"/>
    <property type="molecule type" value="Genomic_DNA"/>
</dbReference>
<comment type="subcellular location">
    <subcellularLocation>
        <location evidence="2">Cytoplasm</location>
    </subcellularLocation>
</comment>
<evidence type="ECO:0000259" key="24">
    <source>
        <dbReference type="SMART" id="SM00090"/>
    </source>
</evidence>
<keyword evidence="12" id="KW-0418">Kinase</keyword>
<evidence type="ECO:0000256" key="9">
    <source>
        <dbReference type="ARBA" id="ARBA00022679"/>
    </source>
</evidence>
<evidence type="ECO:0000256" key="11">
    <source>
        <dbReference type="ARBA" id="ARBA00022741"/>
    </source>
</evidence>
<dbReference type="GO" id="GO:0046872">
    <property type="term" value="F:metal ion binding"/>
    <property type="evidence" value="ECO:0007669"/>
    <property type="project" value="UniProtKB-KW"/>
</dbReference>
<evidence type="ECO:0000256" key="16">
    <source>
        <dbReference type="ARBA" id="ARBA00047899"/>
    </source>
</evidence>
<evidence type="ECO:0000256" key="12">
    <source>
        <dbReference type="ARBA" id="ARBA00022777"/>
    </source>
</evidence>
<dbReference type="EC" id="2.7.11.1" evidence="4"/>
<evidence type="ECO:0000256" key="21">
    <source>
        <dbReference type="ARBA" id="ARBA00068838"/>
    </source>
</evidence>
<evidence type="ECO:0000256" key="14">
    <source>
        <dbReference type="ARBA" id="ARBA00022840"/>
    </source>
</evidence>
<feature type="compositionally biased region" description="Basic and acidic residues" evidence="23">
    <location>
        <begin position="954"/>
        <end position="967"/>
    </location>
</feature>
<keyword evidence="14" id="KW-0067">ATP-binding</keyword>
<feature type="compositionally biased region" description="Basic and acidic residues" evidence="23">
    <location>
        <begin position="527"/>
        <end position="549"/>
    </location>
</feature>
<proteinExistence type="inferred from homology"/>
<dbReference type="InterPro" id="IPR038797">
    <property type="entry name" value="Fltp"/>
</dbReference>
<dbReference type="GO" id="GO:0005524">
    <property type="term" value="F:ATP binding"/>
    <property type="evidence" value="ECO:0007669"/>
    <property type="project" value="UniProtKB-KW"/>
</dbReference>
<dbReference type="Pfam" id="PF22611">
    <property type="entry name" value="CFAP126"/>
    <property type="match status" value="1"/>
</dbReference>
<organism evidence="25 26">
    <name type="scientific">Rhamnusium bicolor</name>
    <dbReference type="NCBI Taxonomy" id="1586634"/>
    <lineage>
        <taxon>Eukaryota</taxon>
        <taxon>Metazoa</taxon>
        <taxon>Ecdysozoa</taxon>
        <taxon>Arthropoda</taxon>
        <taxon>Hexapoda</taxon>
        <taxon>Insecta</taxon>
        <taxon>Pterygota</taxon>
        <taxon>Neoptera</taxon>
        <taxon>Endopterygota</taxon>
        <taxon>Coleoptera</taxon>
        <taxon>Polyphaga</taxon>
        <taxon>Cucujiformia</taxon>
        <taxon>Chrysomeloidea</taxon>
        <taxon>Cerambycidae</taxon>
        <taxon>Lepturinae</taxon>
        <taxon>Rhagiini</taxon>
        <taxon>Rhamnusium</taxon>
    </lineage>
</organism>
<keyword evidence="7" id="KW-0690">Ribosome biogenesis</keyword>
<dbReference type="AlphaFoldDB" id="A0AAV8X101"/>
<dbReference type="FunFam" id="1.10.510.10:FF:000232">
    <property type="entry name" value="Serine/threonine-protein kinase RIO1"/>
    <property type="match status" value="1"/>
</dbReference>
<gene>
    <name evidence="25" type="ORF">NQ314_014720</name>
</gene>
<dbReference type="InterPro" id="IPR018935">
    <property type="entry name" value="RIO_kinase_CS"/>
</dbReference>
<evidence type="ECO:0000256" key="4">
    <source>
        <dbReference type="ARBA" id="ARBA00012513"/>
    </source>
</evidence>
<evidence type="ECO:0000256" key="17">
    <source>
        <dbReference type="ARBA" id="ARBA00048679"/>
    </source>
</evidence>
<comment type="cofactor">
    <cofactor evidence="1">
        <name>Mg(2+)</name>
        <dbReference type="ChEBI" id="CHEBI:18420"/>
    </cofactor>
</comment>
<evidence type="ECO:0000256" key="13">
    <source>
        <dbReference type="ARBA" id="ARBA00022801"/>
    </source>
</evidence>
<dbReference type="Proteomes" id="UP001162156">
    <property type="component" value="Unassembled WGS sequence"/>
</dbReference>